<keyword evidence="2 10" id="KW-1003">Cell membrane</keyword>
<accession>A0A151NUZ6</accession>
<organism evidence="12 13">
    <name type="scientific">Alligator mississippiensis</name>
    <name type="common">American alligator</name>
    <dbReference type="NCBI Taxonomy" id="8496"/>
    <lineage>
        <taxon>Eukaryota</taxon>
        <taxon>Metazoa</taxon>
        <taxon>Chordata</taxon>
        <taxon>Craniata</taxon>
        <taxon>Vertebrata</taxon>
        <taxon>Euteleostomi</taxon>
        <taxon>Archelosauria</taxon>
        <taxon>Archosauria</taxon>
        <taxon>Crocodylia</taxon>
        <taxon>Alligatoridae</taxon>
        <taxon>Alligatorinae</taxon>
        <taxon>Alligator</taxon>
    </lineage>
</organism>
<dbReference type="AlphaFoldDB" id="A0A151NUZ6"/>
<dbReference type="PhylomeDB" id="A0A151NUZ6"/>
<dbReference type="InterPro" id="IPR017452">
    <property type="entry name" value="GPCR_Rhodpsn_7TM"/>
</dbReference>
<evidence type="ECO:0000256" key="4">
    <source>
        <dbReference type="ARBA" id="ARBA00022692"/>
    </source>
</evidence>
<proteinExistence type="inferred from homology"/>
<evidence type="ECO:0000256" key="7">
    <source>
        <dbReference type="ARBA" id="ARBA00023136"/>
    </source>
</evidence>
<sequence>MHVGTNQTITTEFVFRPFSIVPTMQWLLFMLFLLLYLTIITGNTSIIWVVHTDHALQSPMYFFLGNLALLEVCYTTTVVPQMLASILDPHTTISLTGCGIQMFLFVALGSTDCFLLAIMAYDRYVAICHPLLYPLVMTRKLCLHLVIIALSLAFLLSLELTALIFAMSFCKHQINHFLCDVPPMLRLACADVHIHQTVMFSVGVIVLTIPFLLICLSYVFIVAAVLRIHSSQGRHQAFSTCSSHLTVVLLQYGCCSLVYLRPKSRSSEEEDRQLALIYTFATPMLNPLIYSLRNKDIKGALRRAVRRTIISQPR</sequence>
<keyword evidence="7 10" id="KW-0472">Membrane</keyword>
<evidence type="ECO:0000256" key="6">
    <source>
        <dbReference type="ARBA" id="ARBA00022989"/>
    </source>
</evidence>
<dbReference type="Gene3D" id="1.20.1070.10">
    <property type="entry name" value="Rhodopsin 7-helix transmembrane proteins"/>
    <property type="match status" value="1"/>
</dbReference>
<dbReference type="GO" id="GO:0004930">
    <property type="term" value="F:G protein-coupled receptor activity"/>
    <property type="evidence" value="ECO:0007669"/>
    <property type="project" value="UniProtKB-KW"/>
</dbReference>
<feature type="transmembrane region" description="Helical" evidence="10">
    <location>
        <begin position="61"/>
        <end position="80"/>
    </location>
</feature>
<keyword evidence="4 9" id="KW-0812">Transmembrane</keyword>
<comment type="similarity">
    <text evidence="9">Belongs to the G-protein coupled receptor 1 family.</text>
</comment>
<dbReference type="GO" id="GO:0004984">
    <property type="term" value="F:olfactory receptor activity"/>
    <property type="evidence" value="ECO:0007669"/>
    <property type="project" value="InterPro"/>
</dbReference>
<evidence type="ECO:0000256" key="5">
    <source>
        <dbReference type="ARBA" id="ARBA00022725"/>
    </source>
</evidence>
<evidence type="ECO:0000259" key="11">
    <source>
        <dbReference type="PROSITE" id="PS50262"/>
    </source>
</evidence>
<keyword evidence="8 9" id="KW-0807">Transducer</keyword>
<dbReference type="Proteomes" id="UP000050525">
    <property type="component" value="Unassembled WGS sequence"/>
</dbReference>
<feature type="domain" description="G-protein coupled receptors family 1 profile" evidence="11">
    <location>
        <begin position="42"/>
        <end position="290"/>
    </location>
</feature>
<dbReference type="PANTHER" id="PTHR26453">
    <property type="entry name" value="OLFACTORY RECEPTOR"/>
    <property type="match status" value="1"/>
</dbReference>
<feature type="transmembrane region" description="Helical" evidence="10">
    <location>
        <begin position="200"/>
        <end position="226"/>
    </location>
</feature>
<dbReference type="SUPFAM" id="SSF81321">
    <property type="entry name" value="Family A G protein-coupled receptor-like"/>
    <property type="match status" value="1"/>
</dbReference>
<evidence type="ECO:0000313" key="12">
    <source>
        <dbReference type="EMBL" id="KYO40741.1"/>
    </source>
</evidence>
<dbReference type="PRINTS" id="PR00245">
    <property type="entry name" value="OLFACTORYR"/>
</dbReference>
<dbReference type="GO" id="GO:0005886">
    <property type="term" value="C:plasma membrane"/>
    <property type="evidence" value="ECO:0007669"/>
    <property type="project" value="UniProtKB-SubCell"/>
</dbReference>
<keyword evidence="9" id="KW-0297">G-protein coupled receptor</keyword>
<feature type="transmembrane region" description="Helical" evidence="10">
    <location>
        <begin position="238"/>
        <end position="260"/>
    </location>
</feature>
<dbReference type="GeneID" id="102559763"/>
<keyword evidence="13" id="KW-1185">Reference proteome</keyword>
<dbReference type="InterPro" id="IPR000276">
    <property type="entry name" value="GPCR_Rhodpsn"/>
</dbReference>
<dbReference type="eggNOG" id="ENOG502RKK8">
    <property type="taxonomic scope" value="Eukaryota"/>
</dbReference>
<keyword evidence="5 10" id="KW-0552">Olfaction</keyword>
<dbReference type="PROSITE" id="PS00237">
    <property type="entry name" value="G_PROTEIN_RECEP_F1_1"/>
    <property type="match status" value="1"/>
</dbReference>
<feature type="transmembrane region" description="Helical" evidence="10">
    <location>
        <begin position="26"/>
        <end position="49"/>
    </location>
</feature>
<dbReference type="PROSITE" id="PS50262">
    <property type="entry name" value="G_PROTEIN_RECEP_F1_2"/>
    <property type="match status" value="1"/>
</dbReference>
<dbReference type="OrthoDB" id="9975554at2759"/>
<keyword evidence="3 10" id="KW-0716">Sensory transduction</keyword>
<dbReference type="Pfam" id="PF13853">
    <property type="entry name" value="7tm_4"/>
    <property type="match status" value="1"/>
</dbReference>
<gene>
    <name evidence="12" type="primary">OR10Q1</name>
    <name evidence="12" type="ORF">Y1Q_0012238</name>
</gene>
<evidence type="ECO:0000256" key="2">
    <source>
        <dbReference type="ARBA" id="ARBA00022475"/>
    </source>
</evidence>
<evidence type="ECO:0000313" key="13">
    <source>
        <dbReference type="Proteomes" id="UP000050525"/>
    </source>
</evidence>
<evidence type="ECO:0000256" key="3">
    <source>
        <dbReference type="ARBA" id="ARBA00022606"/>
    </source>
</evidence>
<keyword evidence="6 10" id="KW-1133">Transmembrane helix</keyword>
<evidence type="ECO:0000256" key="1">
    <source>
        <dbReference type="ARBA" id="ARBA00004651"/>
    </source>
</evidence>
<protein>
    <recommendedName>
        <fullName evidence="10">Olfactory receptor</fullName>
    </recommendedName>
</protein>
<keyword evidence="9 12" id="KW-0675">Receptor</keyword>
<dbReference type="CDD" id="cd15225">
    <property type="entry name" value="7tmA_OR10A-like"/>
    <property type="match status" value="1"/>
</dbReference>
<feature type="transmembrane region" description="Helical" evidence="10">
    <location>
        <begin position="100"/>
        <end position="121"/>
    </location>
</feature>
<dbReference type="KEGG" id="amj:102559763"/>
<feature type="transmembrane region" description="Helical" evidence="10">
    <location>
        <begin position="272"/>
        <end position="292"/>
    </location>
</feature>
<dbReference type="InterPro" id="IPR000725">
    <property type="entry name" value="Olfact_rcpt"/>
</dbReference>
<dbReference type="EMBL" id="AKHW03001868">
    <property type="protein sequence ID" value="KYO40741.1"/>
    <property type="molecule type" value="Genomic_DNA"/>
</dbReference>
<reference evidence="12 13" key="1">
    <citation type="journal article" date="2012" name="Genome Biol.">
        <title>Sequencing three crocodilian genomes to illuminate the evolution of archosaurs and amniotes.</title>
        <authorList>
            <person name="St John J.A."/>
            <person name="Braun E.L."/>
            <person name="Isberg S.R."/>
            <person name="Miles L.G."/>
            <person name="Chong A.Y."/>
            <person name="Gongora J."/>
            <person name="Dalzell P."/>
            <person name="Moran C."/>
            <person name="Bed'hom B."/>
            <person name="Abzhanov A."/>
            <person name="Burgess S.C."/>
            <person name="Cooksey A.M."/>
            <person name="Castoe T.A."/>
            <person name="Crawford N.G."/>
            <person name="Densmore L.D."/>
            <person name="Drew J.C."/>
            <person name="Edwards S.V."/>
            <person name="Faircloth B.C."/>
            <person name="Fujita M.K."/>
            <person name="Greenwold M.J."/>
            <person name="Hoffmann F.G."/>
            <person name="Howard J.M."/>
            <person name="Iguchi T."/>
            <person name="Janes D.E."/>
            <person name="Khan S.Y."/>
            <person name="Kohno S."/>
            <person name="de Koning A.J."/>
            <person name="Lance S.L."/>
            <person name="McCarthy F.M."/>
            <person name="McCormack J.E."/>
            <person name="Merchant M.E."/>
            <person name="Peterson D.G."/>
            <person name="Pollock D.D."/>
            <person name="Pourmand N."/>
            <person name="Raney B.J."/>
            <person name="Roessler K.A."/>
            <person name="Sanford J.R."/>
            <person name="Sawyer R.H."/>
            <person name="Schmidt C.J."/>
            <person name="Triplett E.W."/>
            <person name="Tuberville T.D."/>
            <person name="Venegas-Anaya M."/>
            <person name="Howard J.T."/>
            <person name="Jarvis E.D."/>
            <person name="Guillette L.J.Jr."/>
            <person name="Glenn T.C."/>
            <person name="Green R.E."/>
            <person name="Ray D.A."/>
        </authorList>
    </citation>
    <scope>NUCLEOTIDE SEQUENCE [LARGE SCALE GENOMIC DNA]</scope>
    <source>
        <strain evidence="12">KSC_2009_1</strain>
    </source>
</reference>
<evidence type="ECO:0000256" key="9">
    <source>
        <dbReference type="RuleBase" id="RU000688"/>
    </source>
</evidence>
<evidence type="ECO:0000256" key="8">
    <source>
        <dbReference type="ARBA" id="ARBA00023224"/>
    </source>
</evidence>
<feature type="transmembrane region" description="Helical" evidence="10">
    <location>
        <begin position="141"/>
        <end position="167"/>
    </location>
</feature>
<evidence type="ECO:0000256" key="10">
    <source>
        <dbReference type="RuleBase" id="RU363047"/>
    </source>
</evidence>
<comment type="caution">
    <text evidence="12">The sequence shown here is derived from an EMBL/GenBank/DDBJ whole genome shotgun (WGS) entry which is preliminary data.</text>
</comment>
<dbReference type="FunFam" id="1.20.1070.10:FF:000001">
    <property type="entry name" value="Olfactory receptor"/>
    <property type="match status" value="1"/>
</dbReference>
<dbReference type="PRINTS" id="PR00237">
    <property type="entry name" value="GPCRRHODOPSN"/>
</dbReference>
<name>A0A151NUZ6_ALLMI</name>
<comment type="subcellular location">
    <subcellularLocation>
        <location evidence="1 10">Cell membrane</location>
        <topology evidence="1 10">Multi-pass membrane protein</topology>
    </subcellularLocation>
</comment>